<evidence type="ECO:0000313" key="2">
    <source>
        <dbReference type="EMBL" id="MBC2594790.1"/>
    </source>
</evidence>
<keyword evidence="3" id="KW-1185">Reference proteome</keyword>
<sequence length="73" mass="7895">MSTPASASVDSPSRRCFFKTLWFWVVLAFILLIAAWTTIIMIAVKNGPAAVDLEQLDNAPQQNAATVEAEAGE</sequence>
<keyword evidence="1" id="KW-0812">Transmembrane</keyword>
<name>A0A842HEY7_9BACT</name>
<keyword evidence="1" id="KW-1133">Transmembrane helix</keyword>
<accession>A0A842HEY7</accession>
<evidence type="ECO:0000256" key="1">
    <source>
        <dbReference type="SAM" id="Phobius"/>
    </source>
</evidence>
<dbReference type="AlphaFoldDB" id="A0A842HEY7"/>
<feature type="transmembrane region" description="Helical" evidence="1">
    <location>
        <begin position="21"/>
        <end position="44"/>
    </location>
</feature>
<keyword evidence="1" id="KW-0472">Membrane</keyword>
<proteinExistence type="predicted"/>
<evidence type="ECO:0000313" key="3">
    <source>
        <dbReference type="Proteomes" id="UP000546464"/>
    </source>
</evidence>
<dbReference type="Proteomes" id="UP000546464">
    <property type="component" value="Unassembled WGS sequence"/>
</dbReference>
<dbReference type="RefSeq" id="WP_185675755.1">
    <property type="nucleotide sequence ID" value="NZ_JACHVB010000034.1"/>
</dbReference>
<comment type="caution">
    <text evidence="2">The sequence shown here is derived from an EMBL/GenBank/DDBJ whole genome shotgun (WGS) entry which is preliminary data.</text>
</comment>
<protein>
    <submittedName>
        <fullName evidence="2">Uncharacterized protein</fullName>
    </submittedName>
</protein>
<gene>
    <name evidence="2" type="ORF">H5P28_11015</name>
</gene>
<organism evidence="2 3">
    <name type="scientific">Ruficoccus amylovorans</name>
    <dbReference type="NCBI Taxonomy" id="1804625"/>
    <lineage>
        <taxon>Bacteria</taxon>
        <taxon>Pseudomonadati</taxon>
        <taxon>Verrucomicrobiota</taxon>
        <taxon>Opitutia</taxon>
        <taxon>Puniceicoccales</taxon>
        <taxon>Cerasicoccaceae</taxon>
        <taxon>Ruficoccus</taxon>
    </lineage>
</organism>
<reference evidence="2 3" key="1">
    <citation type="submission" date="2020-07" db="EMBL/GenBank/DDBJ databases">
        <authorList>
            <person name="Feng X."/>
        </authorList>
    </citation>
    <scope>NUCLEOTIDE SEQUENCE [LARGE SCALE GENOMIC DNA]</scope>
    <source>
        <strain evidence="2 3">JCM31066</strain>
    </source>
</reference>
<dbReference type="EMBL" id="JACHVB010000034">
    <property type="protein sequence ID" value="MBC2594790.1"/>
    <property type="molecule type" value="Genomic_DNA"/>
</dbReference>